<dbReference type="PRINTS" id="PR00081">
    <property type="entry name" value="GDHRDH"/>
</dbReference>
<sequence>MNKATDYSLEEYSSIMRTNVEAPYHLSQLAHPLLKASGNASIVFISSIAGVTALPVLSAYAASKGKCNQPSYKEFCLRMGKIWNSNKHCSTMGSQNPSHTTCMYCYKSKSHIVKDVTPRNDEFVTVFKRTPILRLAEPNEISSVVAFLCLPAASYVNGQVISVDGGLTAGGF</sequence>
<dbReference type="SUPFAM" id="SSF51735">
    <property type="entry name" value="NAD(P)-binding Rossmann-fold domains"/>
    <property type="match status" value="1"/>
</dbReference>
<reference evidence="5" key="1">
    <citation type="submission" date="2023-07" db="EMBL/GenBank/DDBJ databases">
        <title>draft genome sequence of fig (Ficus carica).</title>
        <authorList>
            <person name="Takahashi T."/>
            <person name="Nishimura K."/>
        </authorList>
    </citation>
    <scope>NUCLEOTIDE SEQUENCE</scope>
</reference>
<feature type="transmembrane region" description="Helical" evidence="4">
    <location>
        <begin position="42"/>
        <end position="63"/>
    </location>
</feature>
<evidence type="ECO:0000313" key="5">
    <source>
        <dbReference type="EMBL" id="GMN60116.1"/>
    </source>
</evidence>
<protein>
    <submittedName>
        <fullName evidence="5">Uncharacterized protein</fullName>
    </submittedName>
</protein>
<keyword evidence="2" id="KW-0560">Oxidoreductase</keyword>
<evidence type="ECO:0000256" key="1">
    <source>
        <dbReference type="ARBA" id="ARBA00022857"/>
    </source>
</evidence>
<dbReference type="AlphaFoldDB" id="A0AA88DRD2"/>
<dbReference type="PANTHER" id="PTHR42898">
    <property type="entry name" value="TROPINONE REDUCTASE"/>
    <property type="match status" value="1"/>
</dbReference>
<keyword evidence="6" id="KW-1185">Reference proteome</keyword>
<dbReference type="Pfam" id="PF13561">
    <property type="entry name" value="adh_short_C2"/>
    <property type="match status" value="1"/>
</dbReference>
<dbReference type="InterPro" id="IPR002347">
    <property type="entry name" value="SDR_fam"/>
</dbReference>
<dbReference type="PANTHER" id="PTHR42898:SF28">
    <property type="entry name" value="TROPINONE REDUCTASE HOMOLOG"/>
    <property type="match status" value="1"/>
</dbReference>
<dbReference type="InterPro" id="IPR036291">
    <property type="entry name" value="NAD(P)-bd_dom_sf"/>
</dbReference>
<keyword evidence="4" id="KW-1133">Transmembrane helix</keyword>
<evidence type="ECO:0000256" key="3">
    <source>
        <dbReference type="ARBA" id="ARBA00025714"/>
    </source>
</evidence>
<dbReference type="Gene3D" id="3.40.50.720">
    <property type="entry name" value="NAD(P)-binding Rossmann-like Domain"/>
    <property type="match status" value="2"/>
</dbReference>
<comment type="caution">
    <text evidence="5">The sequence shown here is derived from an EMBL/GenBank/DDBJ whole genome shotgun (WGS) entry which is preliminary data.</text>
</comment>
<evidence type="ECO:0000256" key="4">
    <source>
        <dbReference type="SAM" id="Phobius"/>
    </source>
</evidence>
<name>A0AA88DRD2_FICCA</name>
<keyword evidence="4" id="KW-0472">Membrane</keyword>
<dbReference type="Proteomes" id="UP001187192">
    <property type="component" value="Unassembled WGS sequence"/>
</dbReference>
<comment type="similarity">
    <text evidence="3">Belongs to the short-chain dehydrogenases/reductases (SDR) family. SDR65C subfamily.</text>
</comment>
<evidence type="ECO:0000256" key="2">
    <source>
        <dbReference type="ARBA" id="ARBA00023002"/>
    </source>
</evidence>
<organism evidence="5 6">
    <name type="scientific">Ficus carica</name>
    <name type="common">Common fig</name>
    <dbReference type="NCBI Taxonomy" id="3494"/>
    <lineage>
        <taxon>Eukaryota</taxon>
        <taxon>Viridiplantae</taxon>
        <taxon>Streptophyta</taxon>
        <taxon>Embryophyta</taxon>
        <taxon>Tracheophyta</taxon>
        <taxon>Spermatophyta</taxon>
        <taxon>Magnoliopsida</taxon>
        <taxon>eudicotyledons</taxon>
        <taxon>Gunneridae</taxon>
        <taxon>Pentapetalae</taxon>
        <taxon>rosids</taxon>
        <taxon>fabids</taxon>
        <taxon>Rosales</taxon>
        <taxon>Moraceae</taxon>
        <taxon>Ficeae</taxon>
        <taxon>Ficus</taxon>
    </lineage>
</organism>
<gene>
    <name evidence="5" type="ORF">TIFTF001_029213</name>
</gene>
<proteinExistence type="inferred from homology"/>
<keyword evidence="1" id="KW-0521">NADP</keyword>
<dbReference type="EMBL" id="BTGU01000095">
    <property type="protein sequence ID" value="GMN60116.1"/>
    <property type="molecule type" value="Genomic_DNA"/>
</dbReference>
<evidence type="ECO:0000313" key="6">
    <source>
        <dbReference type="Proteomes" id="UP001187192"/>
    </source>
</evidence>
<accession>A0AA88DRD2</accession>
<keyword evidence="4" id="KW-0812">Transmembrane</keyword>
<dbReference type="Pfam" id="PF00106">
    <property type="entry name" value="adh_short"/>
    <property type="match status" value="1"/>
</dbReference>
<dbReference type="InterPro" id="IPR045000">
    <property type="entry name" value="TR"/>
</dbReference>
<dbReference type="GO" id="GO:0016491">
    <property type="term" value="F:oxidoreductase activity"/>
    <property type="evidence" value="ECO:0007669"/>
    <property type="project" value="UniProtKB-KW"/>
</dbReference>